<keyword evidence="4" id="KW-1185">Reference proteome</keyword>
<name>A0A7J0BSP9_9BACT</name>
<keyword evidence="1" id="KW-0963">Cytoplasm</keyword>
<organism evidence="3 4">
    <name type="scientific">Desulfovibrio psychrotolerans</name>
    <dbReference type="NCBI Taxonomy" id="415242"/>
    <lineage>
        <taxon>Bacteria</taxon>
        <taxon>Pseudomonadati</taxon>
        <taxon>Thermodesulfobacteriota</taxon>
        <taxon>Desulfovibrionia</taxon>
        <taxon>Desulfovibrionales</taxon>
        <taxon>Desulfovibrionaceae</taxon>
        <taxon>Desulfovibrio</taxon>
    </lineage>
</organism>
<gene>
    <name evidence="3" type="ORF">DSM19430T_14210</name>
</gene>
<evidence type="ECO:0000313" key="4">
    <source>
        <dbReference type="Proteomes" id="UP000503820"/>
    </source>
</evidence>
<dbReference type="PANTHER" id="PTHR30592:SF1">
    <property type="entry name" value="SULFUR CARRIER PROTEIN FDHD"/>
    <property type="match status" value="1"/>
</dbReference>
<dbReference type="SUPFAM" id="SSF53927">
    <property type="entry name" value="Cytidine deaminase-like"/>
    <property type="match status" value="1"/>
</dbReference>
<dbReference type="Gene3D" id="3.40.140.10">
    <property type="entry name" value="Cytidine Deaminase, domain 2"/>
    <property type="match status" value="1"/>
</dbReference>
<reference evidence="3 4" key="1">
    <citation type="submission" date="2020-05" db="EMBL/GenBank/DDBJ databases">
        <title>Draft genome sequence of Desulfovibrio psychrotolerans JS1T.</title>
        <authorList>
            <person name="Ueno A."/>
            <person name="Tamazawa S."/>
            <person name="Tamamura S."/>
            <person name="Murakami T."/>
            <person name="Kiyama T."/>
            <person name="Inomata H."/>
            <person name="Amano Y."/>
            <person name="Miyakawa K."/>
            <person name="Tamaki H."/>
            <person name="Naganuma T."/>
            <person name="Kaneko K."/>
        </authorList>
    </citation>
    <scope>NUCLEOTIDE SEQUENCE [LARGE SCALE GENOMIC DNA]</scope>
    <source>
        <strain evidence="3 4">JS1</strain>
    </source>
</reference>
<dbReference type="GO" id="GO:0016783">
    <property type="term" value="F:sulfurtransferase activity"/>
    <property type="evidence" value="ECO:0007669"/>
    <property type="project" value="InterPro"/>
</dbReference>
<dbReference type="EMBL" id="BLVP01000007">
    <property type="protein sequence ID" value="GFM36737.1"/>
    <property type="molecule type" value="Genomic_DNA"/>
</dbReference>
<protein>
    <submittedName>
        <fullName evidence="3">Formate dehydrogenase accessory protein FdhD</fullName>
    </submittedName>
</protein>
<keyword evidence="2" id="KW-0501">Molybdenum cofactor biosynthesis</keyword>
<dbReference type="PANTHER" id="PTHR30592">
    <property type="entry name" value="FORMATE DEHYDROGENASE"/>
    <property type="match status" value="1"/>
</dbReference>
<proteinExistence type="predicted"/>
<dbReference type="InterPro" id="IPR003786">
    <property type="entry name" value="FdhD"/>
</dbReference>
<dbReference type="Proteomes" id="UP000503820">
    <property type="component" value="Unassembled WGS sequence"/>
</dbReference>
<sequence length="245" mass="26655">MPTETISGLQGGPAAAPREEAISRFRDGLWEQCGDIVSREVPVLVHTDFAPPKRLWAWPCDLPDLALGHVLLDMGGMGRAASVEPLAETEFRVRLGEQLSRTELPVPSVPAQQLLDAMALFMGSEGLWDDTGCFHRAGILDAGSMRILHRTEDIGRHNCLDRLAGWASRNNVTCSGAVMLVSARVTASLCAKALRAGFRFIVSRSAVTTASVDMAREHGATLVGFARDRETRFSVFEDKAGRVLR</sequence>
<evidence type="ECO:0000313" key="3">
    <source>
        <dbReference type="EMBL" id="GFM36737.1"/>
    </source>
</evidence>
<dbReference type="RefSeq" id="WP_174409395.1">
    <property type="nucleotide sequence ID" value="NZ_BLVP01000007.1"/>
</dbReference>
<dbReference type="AlphaFoldDB" id="A0A7J0BSP9"/>
<dbReference type="GO" id="GO:0006777">
    <property type="term" value="P:Mo-molybdopterin cofactor biosynthetic process"/>
    <property type="evidence" value="ECO:0007669"/>
    <property type="project" value="UniProtKB-KW"/>
</dbReference>
<dbReference type="InterPro" id="IPR016193">
    <property type="entry name" value="Cytidine_deaminase-like"/>
</dbReference>
<dbReference type="Pfam" id="PF02634">
    <property type="entry name" value="FdhD-NarQ"/>
    <property type="match status" value="1"/>
</dbReference>
<evidence type="ECO:0000256" key="1">
    <source>
        <dbReference type="ARBA" id="ARBA00022490"/>
    </source>
</evidence>
<accession>A0A7J0BSP9</accession>
<evidence type="ECO:0000256" key="2">
    <source>
        <dbReference type="ARBA" id="ARBA00023150"/>
    </source>
</evidence>
<comment type="caution">
    <text evidence="3">The sequence shown here is derived from an EMBL/GenBank/DDBJ whole genome shotgun (WGS) entry which is preliminary data.</text>
</comment>